<feature type="transmembrane region" description="Helical" evidence="6">
    <location>
        <begin position="90"/>
        <end position="120"/>
    </location>
</feature>
<evidence type="ECO:0000259" key="7">
    <source>
        <dbReference type="Pfam" id="PF00324"/>
    </source>
</evidence>
<feature type="transmembrane region" description="Helical" evidence="6">
    <location>
        <begin position="415"/>
        <end position="434"/>
    </location>
</feature>
<reference evidence="8 9" key="1">
    <citation type="submission" date="2018-06" db="EMBL/GenBank/DDBJ databases">
        <authorList>
            <consortium name="Pathogen Informatics"/>
            <person name="Doyle S."/>
        </authorList>
    </citation>
    <scope>NUCLEOTIDE SEQUENCE [LARGE SCALE GENOMIC DNA]</scope>
    <source>
        <strain evidence="8 9">NCTC13149</strain>
    </source>
</reference>
<evidence type="ECO:0000256" key="2">
    <source>
        <dbReference type="ARBA" id="ARBA00022448"/>
    </source>
</evidence>
<dbReference type="PIRSF" id="PIRSF006060">
    <property type="entry name" value="AA_transporter"/>
    <property type="match status" value="1"/>
</dbReference>
<dbReference type="InterPro" id="IPR004840">
    <property type="entry name" value="Amino_acid_permease_CS"/>
</dbReference>
<name>A0A379C2K7_9FIRM</name>
<proteinExistence type="predicted"/>
<sequence length="443" mass="48324">MEQKEVKLEKKLGFWAIWAIGVGSVVGDGIFLLIGEGIDIAGPSALLGFIIAGIIQMCMMVALGEFSVCMPNAGAMAVWVERIFGKGAGFISSMTFAIGWVITGGSTGLACGIMTCYYFPNLDLQLWSMIFAILWVSIFAILNILGVGLAAKVQLGLVLILMAFMLALGIFGLPYVSFDAYKPFYTNGFGGMLKAIPIGTYAYMGAITLCTAGGECKDPRHMPKALLWSSLTFLIVYTLAQFVAIGVLTPEQISLKVSPFTVAAEVVFGSLGGKLINLAGLIAAATTILGGTIFASSRIFYEEAQEGLLPKAFKKLHKKYHTPVFAIVVVWIISCILIILASFGAEYIYSSLSNQVVFAWCISWTIALFAAIKYRKLFYSEIKENGWVQPLFPLFPVVGIIGALMIMWTSYSSEIIQLLIGVLWLTILIIYYLYVKNKKFKDI</sequence>
<dbReference type="GO" id="GO:0016020">
    <property type="term" value="C:membrane"/>
    <property type="evidence" value="ECO:0007669"/>
    <property type="project" value="UniProtKB-SubCell"/>
</dbReference>
<dbReference type="AlphaFoldDB" id="A0A379C2K7"/>
<dbReference type="PROSITE" id="PS00218">
    <property type="entry name" value="AMINO_ACID_PERMEASE_1"/>
    <property type="match status" value="1"/>
</dbReference>
<comment type="subcellular location">
    <subcellularLocation>
        <location evidence="1">Membrane</location>
        <topology evidence="1">Multi-pass membrane protein</topology>
    </subcellularLocation>
</comment>
<feature type="transmembrane region" description="Helical" evidence="6">
    <location>
        <begin position="322"/>
        <end position="345"/>
    </location>
</feature>
<evidence type="ECO:0000256" key="5">
    <source>
        <dbReference type="ARBA" id="ARBA00023136"/>
    </source>
</evidence>
<dbReference type="InterPro" id="IPR004841">
    <property type="entry name" value="AA-permease/SLC12A_dom"/>
</dbReference>
<protein>
    <submittedName>
        <fullName evidence="8">Phenylalanine-specific permease</fullName>
    </submittedName>
</protein>
<keyword evidence="2" id="KW-0813">Transport</keyword>
<accession>A0A379C2K7</accession>
<evidence type="ECO:0000256" key="6">
    <source>
        <dbReference type="SAM" id="Phobius"/>
    </source>
</evidence>
<dbReference type="PANTHER" id="PTHR42770">
    <property type="entry name" value="AMINO ACID TRANSPORTER-RELATED"/>
    <property type="match status" value="1"/>
</dbReference>
<dbReference type="OrthoDB" id="9780162at2"/>
<dbReference type="STRING" id="1122949.GCA_000378725_00841"/>
<dbReference type="RefSeq" id="WP_019034668.1">
    <property type="nucleotide sequence ID" value="NZ_JBBNGY010000001.1"/>
</dbReference>
<evidence type="ECO:0000313" key="9">
    <source>
        <dbReference type="Proteomes" id="UP000255517"/>
    </source>
</evidence>
<gene>
    <name evidence="8" type="primary">pheP</name>
    <name evidence="8" type="ORF">NCTC13149_00272</name>
</gene>
<dbReference type="Gene3D" id="1.20.1740.10">
    <property type="entry name" value="Amino acid/polyamine transporter I"/>
    <property type="match status" value="1"/>
</dbReference>
<dbReference type="GO" id="GO:0006865">
    <property type="term" value="P:amino acid transport"/>
    <property type="evidence" value="ECO:0007669"/>
    <property type="project" value="InterPro"/>
</dbReference>
<feature type="transmembrane region" description="Helical" evidence="6">
    <location>
        <begin position="275"/>
        <end position="301"/>
    </location>
</feature>
<feature type="domain" description="Amino acid permease/ SLC12A" evidence="7">
    <location>
        <begin position="20"/>
        <end position="439"/>
    </location>
</feature>
<feature type="transmembrane region" description="Helical" evidence="6">
    <location>
        <begin position="126"/>
        <end position="150"/>
    </location>
</feature>
<feature type="transmembrane region" description="Helical" evidence="6">
    <location>
        <begin position="386"/>
        <end position="409"/>
    </location>
</feature>
<feature type="transmembrane region" description="Helical" evidence="6">
    <location>
        <begin position="196"/>
        <end position="214"/>
    </location>
</feature>
<dbReference type="Proteomes" id="UP000255517">
    <property type="component" value="Unassembled WGS sequence"/>
</dbReference>
<dbReference type="Pfam" id="PF00324">
    <property type="entry name" value="AA_permease"/>
    <property type="match status" value="1"/>
</dbReference>
<evidence type="ECO:0000256" key="4">
    <source>
        <dbReference type="ARBA" id="ARBA00022989"/>
    </source>
</evidence>
<dbReference type="GO" id="GO:0055085">
    <property type="term" value="P:transmembrane transport"/>
    <property type="evidence" value="ECO:0007669"/>
    <property type="project" value="InterPro"/>
</dbReference>
<evidence type="ECO:0000256" key="3">
    <source>
        <dbReference type="ARBA" id="ARBA00022692"/>
    </source>
</evidence>
<dbReference type="PANTHER" id="PTHR42770:SF7">
    <property type="entry name" value="MEMBRANE PROTEIN"/>
    <property type="match status" value="1"/>
</dbReference>
<evidence type="ECO:0000313" key="8">
    <source>
        <dbReference type="EMBL" id="SUB56500.1"/>
    </source>
</evidence>
<evidence type="ECO:0000256" key="1">
    <source>
        <dbReference type="ARBA" id="ARBA00004141"/>
    </source>
</evidence>
<keyword evidence="5 6" id="KW-0472">Membrane</keyword>
<keyword evidence="4 6" id="KW-1133">Transmembrane helix</keyword>
<dbReference type="InterPro" id="IPR050367">
    <property type="entry name" value="APC_superfamily"/>
</dbReference>
<keyword evidence="3 6" id="KW-0812">Transmembrane</keyword>
<feature type="transmembrane region" description="Helical" evidence="6">
    <location>
        <begin position="12"/>
        <end position="34"/>
    </location>
</feature>
<feature type="transmembrane region" description="Helical" evidence="6">
    <location>
        <begin position="226"/>
        <end position="248"/>
    </location>
</feature>
<feature type="transmembrane region" description="Helical" evidence="6">
    <location>
        <begin position="357"/>
        <end position="374"/>
    </location>
</feature>
<feature type="transmembrane region" description="Helical" evidence="6">
    <location>
        <begin position="157"/>
        <end position="176"/>
    </location>
</feature>
<feature type="transmembrane region" description="Helical" evidence="6">
    <location>
        <begin position="46"/>
        <end position="69"/>
    </location>
</feature>
<organism evidence="8 9">
    <name type="scientific">Peptoniphilus lacrimalis</name>
    <dbReference type="NCBI Taxonomy" id="33031"/>
    <lineage>
        <taxon>Bacteria</taxon>
        <taxon>Bacillati</taxon>
        <taxon>Bacillota</taxon>
        <taxon>Tissierellia</taxon>
        <taxon>Tissierellales</taxon>
        <taxon>Peptoniphilaceae</taxon>
        <taxon>Peptoniphilus</taxon>
    </lineage>
</organism>
<dbReference type="EMBL" id="UGSZ01000001">
    <property type="protein sequence ID" value="SUB56500.1"/>
    <property type="molecule type" value="Genomic_DNA"/>
</dbReference>